<dbReference type="Gene3D" id="1.20.80.10">
    <property type="match status" value="1"/>
</dbReference>
<reference evidence="5" key="5">
    <citation type="submission" date="2025-09" db="UniProtKB">
        <authorList>
            <consortium name="Ensembl"/>
        </authorList>
    </citation>
    <scope>IDENTIFICATION</scope>
</reference>
<feature type="region of interest" description="Disordered" evidence="3">
    <location>
        <begin position="473"/>
        <end position="492"/>
    </location>
</feature>
<dbReference type="OMA" id="ICAWESK"/>
<reference evidence="6" key="1">
    <citation type="journal article" date="2006" name="Science">
        <title>Ancient noncoding elements conserved in the human genome.</title>
        <authorList>
            <person name="Venkatesh B."/>
            <person name="Kirkness E.F."/>
            <person name="Loh Y.H."/>
            <person name="Halpern A.L."/>
            <person name="Lee A.P."/>
            <person name="Johnson J."/>
            <person name="Dandona N."/>
            <person name="Viswanathan L.D."/>
            <person name="Tay A."/>
            <person name="Venter J.C."/>
            <person name="Strausberg R.L."/>
            <person name="Brenner S."/>
        </authorList>
    </citation>
    <scope>NUCLEOTIDE SEQUENCE [LARGE SCALE GENOMIC DNA]</scope>
</reference>
<evidence type="ECO:0000259" key="4">
    <source>
        <dbReference type="PROSITE" id="PS50057"/>
    </source>
</evidence>
<sequence length="664" mass="75875">MQKAFGKMIFDSVCHHLRLVEEDYFGLEFEDHEGNIVWLDHLKPILKQIRGDKTVMFKFVVKFFPRDPGQLLDELTRYLFAQQIKQDLVTGRLPCSDNSAALLLSHIVQSEVGDFAEELDRMHLQSNKYIPNQDVLNHKIMNFHQKHAGQTPAESDIRLLDTARKLEMYGIRLHPASDGEGTHINLAVLHMGILVFQGNTKINTFNWGKIRKLSFKKKHFLIKLHANVFVTPCKDSLEFVMASRNACKAFWKTCVAYHAFFRLSEEPKSKPRPILCSKGSCFRYSGRTQKQLVEHMSKGEFKRVPFERLDLPYSFQMCISQLSVPRMFLSNQVKELTRRFASSEWSEDASSKSRQRRERRVSAVDIVFTTELERSKPEAELTSQALTRSPSPSHFTSFSDSEADKSRIQARKNRQHLQTSAGDLENVSGTMLLKPEYSPTFTADAKYVGDDIAKLAFYSDDFLPGSRQLSLNEERLRPSRTDGASVSPPPQNLLANQELYQGVATRNSCGSGLNIVKEEDDQDDNQRCPQFPKRSRSQSDMKTLRLIQGSDFRPLGYYVPLTRRQNLNKLRPVHPLHVALKHKGPLQVTERYVSSGTESSDSDSEIITPYFHPRLFGKALKSSPLTAGMFSADTLQLSEEDKNRSFNLNYDDDTSHLTIYTGFI</sequence>
<dbReference type="Gene3D" id="2.30.29.30">
    <property type="entry name" value="Pleckstrin-homology domain (PH domain)/Phosphotyrosine-binding domain (PTB)"/>
    <property type="match status" value="1"/>
</dbReference>
<dbReference type="InterPro" id="IPR018979">
    <property type="entry name" value="FERM_N"/>
</dbReference>
<protein>
    <submittedName>
        <fullName evidence="5">FERM domain containing 7</fullName>
    </submittedName>
</protein>
<reference evidence="5" key="4">
    <citation type="submission" date="2025-08" db="UniProtKB">
        <authorList>
            <consortium name="Ensembl"/>
        </authorList>
    </citation>
    <scope>IDENTIFICATION</scope>
</reference>
<dbReference type="InterPro" id="IPR019747">
    <property type="entry name" value="FERM_CS"/>
</dbReference>
<dbReference type="GO" id="GO:0005085">
    <property type="term" value="F:guanyl-nucleotide exchange factor activity"/>
    <property type="evidence" value="ECO:0007669"/>
    <property type="project" value="UniProtKB-KW"/>
</dbReference>
<dbReference type="PROSITE" id="PS00660">
    <property type="entry name" value="FERM_1"/>
    <property type="match status" value="1"/>
</dbReference>
<dbReference type="AlphaFoldDB" id="A0A4W3INC8"/>
<dbReference type="InParanoid" id="A0A4W3INC8"/>
<dbReference type="CDD" id="cd17098">
    <property type="entry name" value="FERM_F1_FARP1_like"/>
    <property type="match status" value="1"/>
</dbReference>
<name>A0A4W3INC8_CALMI</name>
<dbReference type="InterPro" id="IPR019748">
    <property type="entry name" value="FERM_central"/>
</dbReference>
<dbReference type="PANTHER" id="PTHR45858:SF1">
    <property type="entry name" value="FERM DOMAIN-CONTAINING PROTEIN 7"/>
    <property type="match status" value="1"/>
</dbReference>
<dbReference type="SMART" id="SM01196">
    <property type="entry name" value="FERM_C"/>
    <property type="match status" value="1"/>
</dbReference>
<dbReference type="InterPro" id="IPR011993">
    <property type="entry name" value="PH-like_dom_sf"/>
</dbReference>
<dbReference type="PRINTS" id="PR00661">
    <property type="entry name" value="ERMFAMILY"/>
</dbReference>
<dbReference type="Pfam" id="PF09379">
    <property type="entry name" value="FERM_N"/>
    <property type="match status" value="1"/>
</dbReference>
<feature type="compositionally biased region" description="Polar residues" evidence="3">
    <location>
        <begin position="381"/>
        <end position="400"/>
    </location>
</feature>
<dbReference type="PRINTS" id="PR00935">
    <property type="entry name" value="BAND41"/>
</dbReference>
<proteinExistence type="predicted"/>
<dbReference type="GeneTree" id="ENSGT00940000158972"/>
<dbReference type="InterPro" id="IPR035963">
    <property type="entry name" value="FERM_2"/>
</dbReference>
<accession>A0A4W3INC8</accession>
<dbReference type="Ensembl" id="ENSCMIT00000022597.1">
    <property type="protein sequence ID" value="ENSCMIP00000022210.1"/>
    <property type="gene ID" value="ENSCMIG00000010054.1"/>
</dbReference>
<organism evidence="5 6">
    <name type="scientific">Callorhinchus milii</name>
    <name type="common">Ghost shark</name>
    <dbReference type="NCBI Taxonomy" id="7868"/>
    <lineage>
        <taxon>Eukaryota</taxon>
        <taxon>Metazoa</taxon>
        <taxon>Chordata</taxon>
        <taxon>Craniata</taxon>
        <taxon>Vertebrata</taxon>
        <taxon>Chondrichthyes</taxon>
        <taxon>Holocephali</taxon>
        <taxon>Chimaeriformes</taxon>
        <taxon>Callorhinchidae</taxon>
        <taxon>Callorhinchus</taxon>
    </lineage>
</organism>
<dbReference type="STRING" id="7868.ENSCMIP00000022210"/>
<dbReference type="Gene3D" id="3.10.20.90">
    <property type="entry name" value="Phosphatidylinositol 3-kinase Catalytic Subunit, Chain A, domain 1"/>
    <property type="match status" value="1"/>
</dbReference>
<evidence type="ECO:0000256" key="2">
    <source>
        <dbReference type="ARBA" id="ARBA00022737"/>
    </source>
</evidence>
<dbReference type="InterPro" id="IPR014352">
    <property type="entry name" value="FERM/acyl-CoA-bd_prot_sf"/>
</dbReference>
<dbReference type="SUPFAM" id="SSF47031">
    <property type="entry name" value="Second domain of FERM"/>
    <property type="match status" value="1"/>
</dbReference>
<evidence type="ECO:0000313" key="5">
    <source>
        <dbReference type="Ensembl" id="ENSCMIP00000022210.1"/>
    </source>
</evidence>
<dbReference type="InterPro" id="IPR000798">
    <property type="entry name" value="Ez/rad/moesin-like"/>
</dbReference>
<evidence type="ECO:0000313" key="6">
    <source>
        <dbReference type="Proteomes" id="UP000314986"/>
    </source>
</evidence>
<dbReference type="Proteomes" id="UP000314986">
    <property type="component" value="Unassembled WGS sequence"/>
</dbReference>
<feature type="region of interest" description="Disordered" evidence="3">
    <location>
        <begin position="514"/>
        <end position="540"/>
    </location>
</feature>
<dbReference type="PROSITE" id="PS50057">
    <property type="entry name" value="FERM_3"/>
    <property type="match status" value="1"/>
</dbReference>
<dbReference type="CDD" id="cd14473">
    <property type="entry name" value="FERM_B-lobe"/>
    <property type="match status" value="1"/>
</dbReference>
<dbReference type="Pfam" id="PF00373">
    <property type="entry name" value="FERM_M"/>
    <property type="match status" value="1"/>
</dbReference>
<dbReference type="InterPro" id="IPR019749">
    <property type="entry name" value="Band_41_domain"/>
</dbReference>
<feature type="region of interest" description="Disordered" evidence="3">
    <location>
        <begin position="375"/>
        <end position="423"/>
    </location>
</feature>
<dbReference type="SUPFAM" id="SSF54236">
    <property type="entry name" value="Ubiquitin-like"/>
    <property type="match status" value="1"/>
</dbReference>
<dbReference type="FunFam" id="3.10.20.90:FF:000040">
    <property type="entry name" value="FERM, RhoGEF and pleckstrin domain-containing protein"/>
    <property type="match status" value="1"/>
</dbReference>
<dbReference type="Pfam" id="PF08736">
    <property type="entry name" value="FA"/>
    <property type="match status" value="1"/>
</dbReference>
<dbReference type="SUPFAM" id="SSF50729">
    <property type="entry name" value="PH domain-like"/>
    <property type="match status" value="1"/>
</dbReference>
<dbReference type="FunFam" id="1.20.80.10:FF:000005">
    <property type="entry name" value="FERM, RhoGEF and pleckstrin domain-containing protein 1"/>
    <property type="match status" value="1"/>
</dbReference>
<dbReference type="InterPro" id="IPR029071">
    <property type="entry name" value="Ubiquitin-like_domsf"/>
</dbReference>
<evidence type="ECO:0000256" key="3">
    <source>
        <dbReference type="SAM" id="MobiDB-lite"/>
    </source>
</evidence>
<dbReference type="InterPro" id="IPR041788">
    <property type="entry name" value="FARP1/FARP2/FRMD7_FERM_C"/>
</dbReference>
<dbReference type="SMART" id="SM01195">
    <property type="entry name" value="FA"/>
    <property type="match status" value="1"/>
</dbReference>
<reference evidence="6" key="3">
    <citation type="journal article" date="2014" name="Nature">
        <title>Elephant shark genome provides unique insights into gnathostome evolution.</title>
        <authorList>
            <consortium name="International Elephant Shark Genome Sequencing Consortium"/>
            <person name="Venkatesh B."/>
            <person name="Lee A.P."/>
            <person name="Ravi V."/>
            <person name="Maurya A.K."/>
            <person name="Lian M.M."/>
            <person name="Swann J.B."/>
            <person name="Ohta Y."/>
            <person name="Flajnik M.F."/>
            <person name="Sutoh Y."/>
            <person name="Kasahara M."/>
            <person name="Hoon S."/>
            <person name="Gangu V."/>
            <person name="Roy S.W."/>
            <person name="Irimia M."/>
            <person name="Korzh V."/>
            <person name="Kondrychyn I."/>
            <person name="Lim Z.W."/>
            <person name="Tay B.H."/>
            <person name="Tohari S."/>
            <person name="Kong K.W."/>
            <person name="Ho S."/>
            <person name="Lorente-Galdos B."/>
            <person name="Quilez J."/>
            <person name="Marques-Bonet T."/>
            <person name="Raney B.J."/>
            <person name="Ingham P.W."/>
            <person name="Tay A."/>
            <person name="Hillier L.W."/>
            <person name="Minx P."/>
            <person name="Boehm T."/>
            <person name="Wilson R.K."/>
            <person name="Brenner S."/>
            <person name="Warren W.C."/>
        </authorList>
    </citation>
    <scope>NUCLEOTIDE SEQUENCE [LARGE SCALE GENOMIC DNA]</scope>
</reference>
<feature type="domain" description="FERM" evidence="4">
    <location>
        <begin position="1"/>
        <end position="265"/>
    </location>
</feature>
<dbReference type="CDD" id="cd13193">
    <property type="entry name" value="FERM_C_FARP1-like"/>
    <property type="match status" value="1"/>
</dbReference>
<keyword evidence="2" id="KW-0677">Repeat</keyword>
<dbReference type="PANTHER" id="PTHR45858">
    <property type="entry name" value="FERM DOMAIN CONTAINING PROTEIN"/>
    <property type="match status" value="1"/>
</dbReference>
<evidence type="ECO:0000256" key="1">
    <source>
        <dbReference type="ARBA" id="ARBA00022658"/>
    </source>
</evidence>
<dbReference type="Pfam" id="PF09380">
    <property type="entry name" value="FERM_C"/>
    <property type="match status" value="1"/>
</dbReference>
<reference evidence="6" key="2">
    <citation type="journal article" date="2007" name="PLoS Biol.">
        <title>Survey sequencing and comparative analysis of the elephant shark (Callorhinchus milii) genome.</title>
        <authorList>
            <person name="Venkatesh B."/>
            <person name="Kirkness E.F."/>
            <person name="Loh Y.H."/>
            <person name="Halpern A.L."/>
            <person name="Lee A.P."/>
            <person name="Johnson J."/>
            <person name="Dandona N."/>
            <person name="Viswanathan L.D."/>
            <person name="Tay A."/>
            <person name="Venter J.C."/>
            <person name="Strausberg R.L."/>
            <person name="Brenner S."/>
        </authorList>
    </citation>
    <scope>NUCLEOTIDE SEQUENCE [LARGE SCALE GENOMIC DNA]</scope>
</reference>
<dbReference type="InterPro" id="IPR051835">
    <property type="entry name" value="RAC1-GEF"/>
</dbReference>
<dbReference type="FunFam" id="2.30.29.30:FF:000002">
    <property type="entry name" value="Band 4.1-like protein 5 isoform 1"/>
    <property type="match status" value="1"/>
</dbReference>
<dbReference type="GO" id="GO:0008092">
    <property type="term" value="F:cytoskeletal protein binding"/>
    <property type="evidence" value="ECO:0007669"/>
    <property type="project" value="InterPro"/>
</dbReference>
<dbReference type="InterPro" id="IPR000299">
    <property type="entry name" value="FERM_domain"/>
</dbReference>
<keyword evidence="1" id="KW-0344">Guanine-nucleotide releasing factor</keyword>
<dbReference type="InterPro" id="IPR014847">
    <property type="entry name" value="FA"/>
</dbReference>
<dbReference type="SMART" id="SM00295">
    <property type="entry name" value="B41"/>
    <property type="match status" value="1"/>
</dbReference>
<dbReference type="InterPro" id="IPR018980">
    <property type="entry name" value="FERM_PH-like_C"/>
</dbReference>
<keyword evidence="6" id="KW-1185">Reference proteome</keyword>